<dbReference type="AlphaFoldDB" id="A0A0U1MAH8"/>
<feature type="signal peptide" evidence="1">
    <location>
        <begin position="1"/>
        <end position="18"/>
    </location>
</feature>
<evidence type="ECO:0000313" key="3">
    <source>
        <dbReference type="Proteomes" id="UP000054383"/>
    </source>
</evidence>
<dbReference type="OrthoDB" id="4227326at2759"/>
<feature type="chain" id="PRO_5006711741" evidence="1">
    <location>
        <begin position="19"/>
        <end position="202"/>
    </location>
</feature>
<evidence type="ECO:0000313" key="2">
    <source>
        <dbReference type="EMBL" id="CRG92653.1"/>
    </source>
</evidence>
<evidence type="ECO:0000256" key="1">
    <source>
        <dbReference type="SAM" id="SignalP"/>
    </source>
</evidence>
<accession>A0A0U1MAH8</accession>
<gene>
    <name evidence="2" type="ORF">PISL3812_09716</name>
</gene>
<proteinExistence type="predicted"/>
<dbReference type="EMBL" id="CVMT01000013">
    <property type="protein sequence ID" value="CRG92653.1"/>
    <property type="molecule type" value="Genomic_DNA"/>
</dbReference>
<protein>
    <submittedName>
        <fullName evidence="2">Uncharacterized protein</fullName>
    </submittedName>
</protein>
<organism evidence="2 3">
    <name type="scientific">Talaromyces islandicus</name>
    <name type="common">Penicillium islandicum</name>
    <dbReference type="NCBI Taxonomy" id="28573"/>
    <lineage>
        <taxon>Eukaryota</taxon>
        <taxon>Fungi</taxon>
        <taxon>Dikarya</taxon>
        <taxon>Ascomycota</taxon>
        <taxon>Pezizomycotina</taxon>
        <taxon>Eurotiomycetes</taxon>
        <taxon>Eurotiomycetidae</taxon>
        <taxon>Eurotiales</taxon>
        <taxon>Trichocomaceae</taxon>
        <taxon>Talaromyces</taxon>
        <taxon>Talaromyces sect. Islandici</taxon>
    </lineage>
</organism>
<name>A0A0U1MAH8_TALIS</name>
<dbReference type="Proteomes" id="UP000054383">
    <property type="component" value="Unassembled WGS sequence"/>
</dbReference>
<sequence>MKFTGIAASLALAGAASAAVIPRDTTLSTTVDGLVNQVNNLLNKVEPAVSGAVQDVDGSLDLNTLKSELASIQSQLGGLKGLLPLGLKRDAVEGLVGTVEGTAAPVVNTAEGVAAPVVSTAEGAVNGLTSTTKRDIVSSTVGAVSGLLGDPLNTVESLTPLANNLCSNIESKVPLQQTIRELTALTEGVATYVELPLALVHL</sequence>
<keyword evidence="3" id="KW-1185">Reference proteome</keyword>
<reference evidence="2 3" key="1">
    <citation type="submission" date="2015-04" db="EMBL/GenBank/DDBJ databases">
        <authorList>
            <person name="Syromyatnikov M.Y."/>
            <person name="Popov V.N."/>
        </authorList>
    </citation>
    <scope>NUCLEOTIDE SEQUENCE [LARGE SCALE GENOMIC DNA]</scope>
    <source>
        <strain evidence="2">WF-38-12</strain>
    </source>
</reference>
<dbReference type="STRING" id="28573.A0A0U1MAH8"/>
<keyword evidence="1" id="KW-0732">Signal</keyword>